<dbReference type="GO" id="GO:0007165">
    <property type="term" value="P:signal transduction"/>
    <property type="evidence" value="ECO:0007669"/>
    <property type="project" value="InterPro"/>
</dbReference>
<protein>
    <recommendedName>
        <fullName evidence="7">Beta-chimaerin</fullName>
    </recommendedName>
    <alternativeName>
        <fullName evidence="8">Beta-chimerin</fullName>
    </alternativeName>
    <alternativeName>
        <fullName evidence="9">Rho GTPase-activating protein 3</fullName>
    </alternativeName>
</protein>
<dbReference type="SMART" id="SM00109">
    <property type="entry name" value="C1"/>
    <property type="match status" value="1"/>
</dbReference>
<evidence type="ECO:0000256" key="6">
    <source>
        <dbReference type="ARBA" id="ARBA00023136"/>
    </source>
</evidence>
<keyword evidence="3" id="KW-0479">Metal-binding</keyword>
<dbReference type="Proteomes" id="UP000000715">
    <property type="component" value="Unplaced"/>
</dbReference>
<keyword evidence="4" id="KW-0863">Zinc-finger</keyword>
<dbReference type="GeneID" id="101679397"/>
<evidence type="ECO:0000256" key="4">
    <source>
        <dbReference type="ARBA" id="ARBA00022771"/>
    </source>
</evidence>
<dbReference type="PROSITE" id="PS00479">
    <property type="entry name" value="ZF_DAG_PE_1"/>
    <property type="match status" value="1"/>
</dbReference>
<gene>
    <name evidence="14" type="primary">CHN2</name>
</gene>
<dbReference type="FunFam" id="3.30.60.20:FF:000025">
    <property type="entry name" value="Chimaerin"/>
    <property type="match status" value="1"/>
</dbReference>
<evidence type="ECO:0000259" key="12">
    <source>
        <dbReference type="PROSITE" id="PS50238"/>
    </source>
</evidence>
<dbReference type="OrthoDB" id="3196451at2759"/>
<keyword evidence="5" id="KW-0862">Zinc</keyword>
<feature type="domain" description="Rho-GAP" evidence="12">
    <location>
        <begin position="222"/>
        <end position="439"/>
    </location>
</feature>
<dbReference type="Pfam" id="PF00620">
    <property type="entry name" value="RhoGAP"/>
    <property type="match status" value="1"/>
</dbReference>
<evidence type="ECO:0000256" key="1">
    <source>
        <dbReference type="ARBA" id="ARBA00004170"/>
    </source>
</evidence>
<reference evidence="14" key="1">
    <citation type="submission" date="2025-08" db="UniProtKB">
        <authorList>
            <consortium name="RefSeq"/>
        </authorList>
    </citation>
    <scope>IDENTIFICATION</scope>
    <source>
        <tissue evidence="14">Brain</tissue>
    </source>
</reference>
<dbReference type="PROSITE" id="PS50238">
    <property type="entry name" value="RHOGAP"/>
    <property type="match status" value="1"/>
</dbReference>
<evidence type="ECO:0000256" key="3">
    <source>
        <dbReference type="ARBA" id="ARBA00022723"/>
    </source>
</evidence>
<evidence type="ECO:0000256" key="10">
    <source>
        <dbReference type="SAM" id="MobiDB-lite"/>
    </source>
</evidence>
<dbReference type="GO" id="GO:0016020">
    <property type="term" value="C:membrane"/>
    <property type="evidence" value="ECO:0007669"/>
    <property type="project" value="UniProtKB-SubCell"/>
</dbReference>
<organism evidence="13 14">
    <name type="scientific">Mustela putorius furo</name>
    <name type="common">European domestic ferret</name>
    <name type="synonym">Mustela furo</name>
    <dbReference type="NCBI Taxonomy" id="9669"/>
    <lineage>
        <taxon>Eukaryota</taxon>
        <taxon>Metazoa</taxon>
        <taxon>Chordata</taxon>
        <taxon>Craniata</taxon>
        <taxon>Vertebrata</taxon>
        <taxon>Euteleostomi</taxon>
        <taxon>Mammalia</taxon>
        <taxon>Eutheria</taxon>
        <taxon>Laurasiatheria</taxon>
        <taxon>Carnivora</taxon>
        <taxon>Caniformia</taxon>
        <taxon>Musteloidea</taxon>
        <taxon>Mustelidae</taxon>
        <taxon>Mustelinae</taxon>
        <taxon>Mustela</taxon>
    </lineage>
</organism>
<comment type="subcellular location">
    <subcellularLocation>
        <location evidence="1">Membrane</location>
        <topology evidence="1">Peripheral membrane protein</topology>
    </subcellularLocation>
</comment>
<dbReference type="SMART" id="SM00324">
    <property type="entry name" value="RhoGAP"/>
    <property type="match status" value="1"/>
</dbReference>
<keyword evidence="6" id="KW-0472">Membrane</keyword>
<dbReference type="InterPro" id="IPR046349">
    <property type="entry name" value="C1-like_sf"/>
</dbReference>
<dbReference type="PANTHER" id="PTHR46075">
    <property type="entry name" value="CHIMERIN FAMILY MEMBER"/>
    <property type="match status" value="1"/>
</dbReference>
<dbReference type="Pfam" id="PF00130">
    <property type="entry name" value="C1_1"/>
    <property type="match status" value="1"/>
</dbReference>
<dbReference type="InterPro" id="IPR051854">
    <property type="entry name" value="Rho-type_GAP"/>
</dbReference>
<evidence type="ECO:0000259" key="11">
    <source>
        <dbReference type="PROSITE" id="PS50081"/>
    </source>
</evidence>
<dbReference type="InterPro" id="IPR000198">
    <property type="entry name" value="RhoGAP_dom"/>
</dbReference>
<dbReference type="InterPro" id="IPR020454">
    <property type="entry name" value="DAG/PE-bd"/>
</dbReference>
<evidence type="ECO:0000313" key="14">
    <source>
        <dbReference type="RefSeq" id="XP_044918766.1"/>
    </source>
</evidence>
<keyword evidence="2" id="KW-0343">GTPase activation</keyword>
<dbReference type="RefSeq" id="XP_044918766.1">
    <property type="nucleotide sequence ID" value="XM_045062831.1"/>
</dbReference>
<dbReference type="InterPro" id="IPR037860">
    <property type="entry name" value="RhoGAP_chimaerin"/>
</dbReference>
<dbReference type="AlphaFoldDB" id="A0A8U0R8K9"/>
<dbReference type="CDD" id="cd04372">
    <property type="entry name" value="RhoGAP_chimaerin"/>
    <property type="match status" value="1"/>
</dbReference>
<dbReference type="PRINTS" id="PR00008">
    <property type="entry name" value="DAGPEDOMAIN"/>
</dbReference>
<evidence type="ECO:0000256" key="2">
    <source>
        <dbReference type="ARBA" id="ARBA00022468"/>
    </source>
</evidence>
<dbReference type="PROSITE" id="PS50081">
    <property type="entry name" value="ZF_DAG_PE_2"/>
    <property type="match status" value="1"/>
</dbReference>
<proteinExistence type="predicted"/>
<dbReference type="InterPro" id="IPR002219">
    <property type="entry name" value="PKC_DAG/PE"/>
</dbReference>
<evidence type="ECO:0000256" key="7">
    <source>
        <dbReference type="ARBA" id="ARBA00073081"/>
    </source>
</evidence>
<dbReference type="GO" id="GO:0008270">
    <property type="term" value="F:zinc ion binding"/>
    <property type="evidence" value="ECO:0007669"/>
    <property type="project" value="UniProtKB-KW"/>
</dbReference>
<dbReference type="CTD" id="1124"/>
<sequence>MNVCYCFRHTSAPRNSTKQPRPYSEAEPPPSLQPALPGHMPEASADRTQLPQICLTLAAVHKTCQRRALTGETRKMWAPGTMFSEERWLENEKKCAVVRKPKPGRKRQELLAVALGVKVGVRGGFLWPPLKLFACSQISSLVRRAALTHNDNHFNYEKTHNFKVHTFRGPHWCEYCANFMWGLIAQGVRCSDCGLNVHKQCSKHVPNDCQPDLKRIKKVYCCDLTTLVKAHNTQRPMVVDICIREIEARGLKSEGLYRVSGFTEHIEDVKMAFDRDGEKADISANIYPDINIITGALKLYFRDLPIPVITYDTYPKFIEAAKISNADERLEAVHDVLMLLPPAHYETLRYLMIHLKNSTTNIQKTSIPENKNLGDCNFIPLGRVTLNEKDNLMNAENLGIVFGPTLMRSPEDSTLTTLHDMRYQKLIVQILIENEDVLF</sequence>
<dbReference type="GO" id="GO:0005096">
    <property type="term" value="F:GTPase activator activity"/>
    <property type="evidence" value="ECO:0007669"/>
    <property type="project" value="UniProtKB-KW"/>
</dbReference>
<evidence type="ECO:0000256" key="9">
    <source>
        <dbReference type="ARBA" id="ARBA00077047"/>
    </source>
</evidence>
<dbReference type="SUPFAM" id="SSF57889">
    <property type="entry name" value="Cysteine-rich domain"/>
    <property type="match status" value="1"/>
</dbReference>
<keyword evidence="13" id="KW-1185">Reference proteome</keyword>
<name>A0A8U0R8K9_MUSPF</name>
<dbReference type="PANTHER" id="PTHR46075:SF4">
    <property type="entry name" value="BETA-CHIMAERIN"/>
    <property type="match status" value="1"/>
</dbReference>
<evidence type="ECO:0000256" key="8">
    <source>
        <dbReference type="ARBA" id="ARBA00076015"/>
    </source>
</evidence>
<dbReference type="Gene3D" id="1.10.555.10">
    <property type="entry name" value="Rho GTPase activation protein"/>
    <property type="match status" value="1"/>
</dbReference>
<evidence type="ECO:0000256" key="5">
    <source>
        <dbReference type="ARBA" id="ARBA00022833"/>
    </source>
</evidence>
<feature type="domain" description="Phorbol-ester/DAG-type" evidence="11">
    <location>
        <begin position="159"/>
        <end position="209"/>
    </location>
</feature>
<feature type="region of interest" description="Disordered" evidence="10">
    <location>
        <begin position="12"/>
        <end position="43"/>
    </location>
</feature>
<evidence type="ECO:0000313" key="13">
    <source>
        <dbReference type="Proteomes" id="UP000000715"/>
    </source>
</evidence>
<dbReference type="FunFam" id="1.10.555.10:FF:000005">
    <property type="entry name" value="Chimaerin"/>
    <property type="match status" value="1"/>
</dbReference>
<dbReference type="SUPFAM" id="SSF48350">
    <property type="entry name" value="GTPase activation domain, GAP"/>
    <property type="match status" value="1"/>
</dbReference>
<dbReference type="InterPro" id="IPR008936">
    <property type="entry name" value="Rho_GTPase_activation_prot"/>
</dbReference>
<accession>A0A8U0R8K9</accession>
<dbReference type="Gene3D" id="3.30.60.20">
    <property type="match status" value="1"/>
</dbReference>